<keyword evidence="3" id="KW-0540">Nuclease</keyword>
<comment type="caution">
    <text evidence="3">The sequence shown here is derived from an EMBL/GenBank/DDBJ whole genome shotgun (WGS) entry which is preliminary data.</text>
</comment>
<dbReference type="SMART" id="SM00507">
    <property type="entry name" value="HNHc"/>
    <property type="match status" value="1"/>
</dbReference>
<dbReference type="CDD" id="cd00085">
    <property type="entry name" value="HNHc"/>
    <property type="match status" value="1"/>
</dbReference>
<evidence type="ECO:0000259" key="2">
    <source>
        <dbReference type="SMART" id="SM00507"/>
    </source>
</evidence>
<reference evidence="3" key="1">
    <citation type="submission" date="2022-06" db="EMBL/GenBank/DDBJ databases">
        <title>Genomic Encyclopedia of Archaeal and Bacterial Type Strains, Phase II (KMG-II): from individual species to whole genera.</title>
        <authorList>
            <person name="Goeker M."/>
        </authorList>
    </citation>
    <scope>NUCLEOTIDE SEQUENCE</scope>
    <source>
        <strain evidence="3">DSM 26652</strain>
    </source>
</reference>
<feature type="domain" description="HNH nuclease" evidence="2">
    <location>
        <begin position="140"/>
        <end position="191"/>
    </location>
</feature>
<dbReference type="AlphaFoldDB" id="A0A9X2G5E7"/>
<sequence length="352" mass="36212">PDLMVYLTALVPMAQGVQAYAQLDAHARAAKAAGDGRGVGQIMADTLVERVTGRGEGGAGEVPVTVNLLVSDQTLLASGAAPGVLVEGGPLGAGVVPGPVVRNLVAHGMDAGAAWLRGIYVDPRGRLVATTSAARFHPPGLSALLRAREQGVCATAWCDAPVRHLDHVTPHAQGGPTGLDNGQGLCQRCNHVKQAPGWSQKSVTVHGRHGVETLAPTGHRYLAVAPRPPQPLRAVDLDAATVPTRAEGDTGMPAGDVQVDGASSTGAAADGEVPAVGERVPGWTPAVGVTGPVVGRVPRSRYQIGCHTRSERATVAYRPSPTPRNTGPAPRPPGRAPRRARRADLTWAHPTG</sequence>
<evidence type="ECO:0000256" key="1">
    <source>
        <dbReference type="SAM" id="MobiDB-lite"/>
    </source>
</evidence>
<protein>
    <submittedName>
        <fullName evidence="3">HNH endonuclease</fullName>
    </submittedName>
</protein>
<dbReference type="GO" id="GO:0003676">
    <property type="term" value="F:nucleic acid binding"/>
    <property type="evidence" value="ECO:0007669"/>
    <property type="project" value="InterPro"/>
</dbReference>
<dbReference type="GO" id="GO:0008270">
    <property type="term" value="F:zinc ion binding"/>
    <property type="evidence" value="ECO:0007669"/>
    <property type="project" value="InterPro"/>
</dbReference>
<feature type="region of interest" description="Disordered" evidence="1">
    <location>
        <begin position="309"/>
        <end position="352"/>
    </location>
</feature>
<gene>
    <name evidence="3" type="ORF">APR03_004852</name>
</gene>
<keyword evidence="3" id="KW-0378">Hydrolase</keyword>
<proteinExistence type="predicted"/>
<accession>A0A9X2G5E7</accession>
<name>A0A9X2G5E7_9MICO</name>
<dbReference type="InterPro" id="IPR003615">
    <property type="entry name" value="HNH_nuc"/>
</dbReference>
<dbReference type="Gene3D" id="1.10.30.50">
    <property type="match status" value="1"/>
</dbReference>
<keyword evidence="4" id="KW-1185">Reference proteome</keyword>
<evidence type="ECO:0000313" key="4">
    <source>
        <dbReference type="Proteomes" id="UP001139493"/>
    </source>
</evidence>
<evidence type="ECO:0000313" key="3">
    <source>
        <dbReference type="EMBL" id="MCP2267475.1"/>
    </source>
</evidence>
<feature type="non-terminal residue" evidence="3">
    <location>
        <position position="1"/>
    </location>
</feature>
<dbReference type="EMBL" id="JAMTCS010000019">
    <property type="protein sequence ID" value="MCP2267475.1"/>
    <property type="molecule type" value="Genomic_DNA"/>
</dbReference>
<dbReference type="Pfam" id="PF01844">
    <property type="entry name" value="HNH"/>
    <property type="match status" value="1"/>
</dbReference>
<dbReference type="InterPro" id="IPR002711">
    <property type="entry name" value="HNH"/>
</dbReference>
<keyword evidence="3" id="KW-0255">Endonuclease</keyword>
<dbReference type="RefSeq" id="WP_253839964.1">
    <property type="nucleotide sequence ID" value="NZ_JAMTCS010000019.1"/>
</dbReference>
<dbReference type="GO" id="GO:0004519">
    <property type="term" value="F:endonuclease activity"/>
    <property type="evidence" value="ECO:0007669"/>
    <property type="project" value="UniProtKB-KW"/>
</dbReference>
<dbReference type="Proteomes" id="UP001139493">
    <property type="component" value="Unassembled WGS sequence"/>
</dbReference>
<organism evidence="3 4">
    <name type="scientific">Promicromonospora thailandica</name>
    <dbReference type="NCBI Taxonomy" id="765201"/>
    <lineage>
        <taxon>Bacteria</taxon>
        <taxon>Bacillati</taxon>
        <taxon>Actinomycetota</taxon>
        <taxon>Actinomycetes</taxon>
        <taxon>Micrococcales</taxon>
        <taxon>Promicromonosporaceae</taxon>
        <taxon>Promicromonospora</taxon>
    </lineage>
</organism>